<organism evidence="7 8">
    <name type="scientific">Dekkera bruxellensis</name>
    <name type="common">Brettanomyces custersii</name>
    <dbReference type="NCBI Taxonomy" id="5007"/>
    <lineage>
        <taxon>Eukaryota</taxon>
        <taxon>Fungi</taxon>
        <taxon>Dikarya</taxon>
        <taxon>Ascomycota</taxon>
        <taxon>Saccharomycotina</taxon>
        <taxon>Pichiomycetes</taxon>
        <taxon>Pichiales</taxon>
        <taxon>Pichiaceae</taxon>
        <taxon>Brettanomyces</taxon>
    </lineage>
</organism>
<dbReference type="PANTHER" id="PTHR16453:SF9">
    <property type="entry name" value="GATOR COMPLEX PROTEIN MIOS"/>
    <property type="match status" value="1"/>
</dbReference>
<dbReference type="Pfam" id="PF00400">
    <property type="entry name" value="WD40"/>
    <property type="match status" value="1"/>
</dbReference>
<evidence type="ECO:0000256" key="2">
    <source>
        <dbReference type="ARBA" id="ARBA00022574"/>
    </source>
</evidence>
<dbReference type="Pfam" id="PF17034">
    <property type="entry name" value="zinc_ribbon_16"/>
    <property type="match status" value="1"/>
</dbReference>
<accession>A0A8H6BQ81</accession>
<feature type="region of interest" description="Disordered" evidence="4">
    <location>
        <begin position="957"/>
        <end position="976"/>
    </location>
</feature>
<dbReference type="PANTHER" id="PTHR16453">
    <property type="entry name" value="WD40 DOMAIN-CONTAINING PROTEIN MIO FAMILY MEMBER"/>
    <property type="match status" value="1"/>
</dbReference>
<dbReference type="GO" id="GO:0005737">
    <property type="term" value="C:cytoplasm"/>
    <property type="evidence" value="ECO:0007669"/>
    <property type="project" value="TreeGrafter"/>
</dbReference>
<dbReference type="InterPro" id="IPR031488">
    <property type="entry name" value="Zn_ribbon_mio"/>
</dbReference>
<comment type="similarity">
    <text evidence="1">Belongs to the WD repeat mio family.</text>
</comment>
<sequence>MSGCIIRADGWQEGQKEHFLAVNPSGEIVSLYQTDENAVSEDHSISRKRERPGFDKIQCLQYSRKHKGLTAVGQLTGSCTIFNILQSNGNIKGDKTDDGNLETLGAGHSFTIKPHQARSCNSISFNENGLIAMGYDRGRQDHSIQVWNIGTNAGSPMKEYSFVPNESVSSVCFCPDEQNNLLAGSYKLLREFDFRIKKPVYSLATRCTQSISADPTNSYVFASCSEDGSLSIWDRRKLTTDSNIDSSSKASTQSKFTSSASTVLNESPLLSFRKLLGDSQRKTGGAPFKLSSVVRGEISALFGGDMIRRWKIGTVPNLEEPSLGDSLFISRVSDVRTRYERVISYDYLPSTQWAHAVEFVCMRQSGSVYKMSVEESQTAARFSSSNALTFAGPEGEYCVGDDLGTNTDIINSDISSIINDNSGNGTDVSESGSAGKREPSIPSQSLMSASSTSSASASIFAPGRDISLRPEVLLENDICSIMRKRASLNYGMDPEINMHILDTITILETQSQLRNTWKWVQISEALISAGKMSFEGYDLGFLGISGIWETGSQFDGESRYFGPLKAKNEKTHSAVDLSTFHENKADKSDHLSPMIQAVKAIVTHRSREIHALAVPVIGFRGTSAKKLQRRLAMYVIGWDFSAQELEKKYEKLVKQGNFERAAGWALFHGDIDKAAEILRSSNRESFRIISTAISAYDAFKDVQTNSAWKDQCRQLAAELDNPYLRVLFAYIADRNWWDVLDESALPLRERLGVALRFLKDEELDLYLERLIDDVIKRGEIEGLIVTGLTKQGINLLQSFVDRTGDVQSACLIASFACPKYFKDTRVESWVDAYKNILNSWRMFSQRARYEVARRKLSITIDGKQHAHALERQIYIQCANCHKSIGEEFNHTRASQLPVNSSGQTHNLHCCPHCGYPLPRCAICLMTQGVPVPKELINIDMLEVEKINKKSEFARIQDSDKNSNLKDDTAEKHDTKEKQCMEDAERDLAETHFKECFSFCLSCNHCMHAGHAEEWFSKHYVCPVPDCNCRCNNK</sequence>
<reference evidence="7 8" key="1">
    <citation type="journal article" date="2020" name="Appl. Microbiol. Biotechnol.">
        <title>Targeted gene deletion in Brettanomyces bruxellensis with an expression-free CRISPR-Cas9 system.</title>
        <authorList>
            <person name="Varela C."/>
            <person name="Bartel C."/>
            <person name="Onetto C."/>
            <person name="Borneman A."/>
        </authorList>
    </citation>
    <scope>NUCLEOTIDE SEQUENCE [LARGE SCALE GENOMIC DNA]</scope>
    <source>
        <strain evidence="7 8">AWRI1613</strain>
    </source>
</reference>
<evidence type="ECO:0000256" key="4">
    <source>
        <dbReference type="SAM" id="MobiDB-lite"/>
    </source>
</evidence>
<evidence type="ECO:0000256" key="1">
    <source>
        <dbReference type="ARBA" id="ARBA00009713"/>
    </source>
</evidence>
<name>A0A8H6BQ81_DEKBR</name>
<feature type="region of interest" description="Disordered" evidence="4">
    <location>
        <begin position="420"/>
        <end position="449"/>
    </location>
</feature>
<evidence type="ECO:0000259" key="6">
    <source>
        <dbReference type="Pfam" id="PF21719"/>
    </source>
</evidence>
<feature type="domain" description="MIOS-like alpha-solenoid" evidence="6">
    <location>
        <begin position="482"/>
        <end position="757"/>
    </location>
</feature>
<proteinExistence type="inferred from homology"/>
<dbReference type="CDD" id="cd16691">
    <property type="entry name" value="mRING-H2-C3H3C2_Mio"/>
    <property type="match status" value="1"/>
</dbReference>
<comment type="caution">
    <text evidence="7">The sequence shown here is derived from an EMBL/GenBank/DDBJ whole genome shotgun (WGS) entry which is preliminary data.</text>
</comment>
<dbReference type="AlphaFoldDB" id="A0A8H6BQ81"/>
<dbReference type="InterPro" id="IPR036322">
    <property type="entry name" value="WD40_repeat_dom_sf"/>
</dbReference>
<dbReference type="GO" id="GO:1904263">
    <property type="term" value="P:positive regulation of TORC1 signaling"/>
    <property type="evidence" value="ECO:0007669"/>
    <property type="project" value="TreeGrafter"/>
</dbReference>
<keyword evidence="2" id="KW-0853">WD repeat</keyword>
<dbReference type="EMBL" id="JABCYN010000009">
    <property type="protein sequence ID" value="KAF6015748.1"/>
    <property type="molecule type" value="Genomic_DNA"/>
</dbReference>
<dbReference type="SMART" id="SM00320">
    <property type="entry name" value="WD40"/>
    <property type="match status" value="3"/>
</dbReference>
<dbReference type="InterPro" id="IPR015943">
    <property type="entry name" value="WD40/YVTN_repeat-like_dom_sf"/>
</dbReference>
<dbReference type="InterPro" id="IPR037593">
    <property type="entry name" value="MIOS/Sea4"/>
</dbReference>
<dbReference type="InterPro" id="IPR001680">
    <property type="entry name" value="WD40_rpt"/>
</dbReference>
<evidence type="ECO:0000259" key="5">
    <source>
        <dbReference type="Pfam" id="PF17034"/>
    </source>
</evidence>
<dbReference type="Gene3D" id="2.130.10.10">
    <property type="entry name" value="YVTN repeat-like/Quinoprotein amine dehydrogenase"/>
    <property type="match status" value="1"/>
</dbReference>
<evidence type="ECO:0000313" key="8">
    <source>
        <dbReference type="Proteomes" id="UP000568158"/>
    </source>
</evidence>
<dbReference type="Pfam" id="PF21719">
    <property type="entry name" value="MIOS_a-sol"/>
    <property type="match status" value="1"/>
</dbReference>
<keyword evidence="3" id="KW-0677">Repeat</keyword>
<evidence type="ECO:0000256" key="3">
    <source>
        <dbReference type="ARBA" id="ARBA00022737"/>
    </source>
</evidence>
<evidence type="ECO:0000313" key="7">
    <source>
        <dbReference type="EMBL" id="KAF6015748.1"/>
    </source>
</evidence>
<protein>
    <submittedName>
        <fullName evidence="7">Uncharacterized protein</fullName>
    </submittedName>
</protein>
<dbReference type="Proteomes" id="UP000568158">
    <property type="component" value="Unassembled WGS sequence"/>
</dbReference>
<gene>
    <name evidence="7" type="ORF">HII12_000911</name>
</gene>
<dbReference type="InterPro" id="IPR049092">
    <property type="entry name" value="MIOS_a-sol"/>
</dbReference>
<dbReference type="SUPFAM" id="SSF50978">
    <property type="entry name" value="WD40 repeat-like"/>
    <property type="match status" value="1"/>
</dbReference>
<feature type="domain" description="GATOR2 complex protein MIO zinc-ribbon like" evidence="5">
    <location>
        <begin position="969"/>
        <end position="1033"/>
    </location>
</feature>